<accession>A0A5S9M8U0</accession>
<reference evidence="1 2" key="1">
    <citation type="submission" date="2019-12" db="EMBL/GenBank/DDBJ databases">
        <title>Full genome sequence of a Bacillus safensis strain isolated from commercially available natto in Indonesia.</title>
        <authorList>
            <person name="Yoshida M."/>
            <person name="Uomi M."/>
            <person name="Waturangi D."/>
            <person name="Ekaputri J.J."/>
            <person name="Setiamarga D.H.E."/>
        </authorList>
    </citation>
    <scope>NUCLEOTIDE SEQUENCE [LARGE SCALE GENOMIC DNA]</scope>
    <source>
        <strain evidence="1 2">IDN1</strain>
    </source>
</reference>
<dbReference type="Gene3D" id="3.40.50.450">
    <property type="match status" value="1"/>
</dbReference>
<dbReference type="AlphaFoldDB" id="A0A5S9M8U0"/>
<sequence>MYNVSERMIFHRLKGLISPSLLTKWWKVDPELYINEETHHFKQDRALQTIDFTRLKQAEENEFPIFQHIVQAYLKQNIHMIPITSPLYPSTLKNIYDPPLCYS</sequence>
<organism evidence="1 2">
    <name type="scientific">Bacillus safensis</name>
    <dbReference type="NCBI Taxonomy" id="561879"/>
    <lineage>
        <taxon>Bacteria</taxon>
        <taxon>Bacillati</taxon>
        <taxon>Bacillota</taxon>
        <taxon>Bacilli</taxon>
        <taxon>Bacillales</taxon>
        <taxon>Bacillaceae</taxon>
        <taxon>Bacillus</taxon>
    </lineage>
</organism>
<evidence type="ECO:0000313" key="1">
    <source>
        <dbReference type="EMBL" id="BBP89321.1"/>
    </source>
</evidence>
<name>A0A5S9M8U0_BACIA</name>
<gene>
    <name evidence="1" type="ORF">BsIDN1_29390</name>
</gene>
<proteinExistence type="predicted"/>
<protein>
    <submittedName>
        <fullName evidence="1">Uncharacterized protein</fullName>
    </submittedName>
</protein>
<dbReference type="EMBL" id="AP021906">
    <property type="protein sequence ID" value="BBP89321.1"/>
    <property type="molecule type" value="Genomic_DNA"/>
</dbReference>
<evidence type="ECO:0000313" key="2">
    <source>
        <dbReference type="Proteomes" id="UP000464658"/>
    </source>
</evidence>
<dbReference type="Proteomes" id="UP000464658">
    <property type="component" value="Chromosome"/>
</dbReference>